<dbReference type="EMBL" id="JAJAWG010000006">
    <property type="protein sequence ID" value="MCB5196680.1"/>
    <property type="molecule type" value="Genomic_DNA"/>
</dbReference>
<organism evidence="1 2">
    <name type="scientific">Deefgea salmonis</name>
    <dbReference type="NCBI Taxonomy" id="2875502"/>
    <lineage>
        <taxon>Bacteria</taxon>
        <taxon>Pseudomonadati</taxon>
        <taxon>Pseudomonadota</taxon>
        <taxon>Betaproteobacteria</taxon>
        <taxon>Neisseriales</taxon>
        <taxon>Chitinibacteraceae</taxon>
        <taxon>Deefgea</taxon>
    </lineage>
</organism>
<evidence type="ECO:0000313" key="2">
    <source>
        <dbReference type="Proteomes" id="UP001198034"/>
    </source>
</evidence>
<dbReference type="Proteomes" id="UP001198034">
    <property type="component" value="Unassembled WGS sequence"/>
</dbReference>
<accession>A0ABS8BLS2</accession>
<reference evidence="1 2" key="1">
    <citation type="submission" date="2021-10" db="EMBL/GenBank/DDBJ databases">
        <authorList>
            <person name="Chen M."/>
        </authorList>
    </citation>
    <scope>NUCLEOTIDE SEQUENCE [LARGE SCALE GENOMIC DNA]</scope>
    <source>
        <strain evidence="1 2">H3-26</strain>
    </source>
</reference>
<gene>
    <name evidence="1" type="ORF">LG219_10425</name>
</gene>
<dbReference type="RefSeq" id="WP_226764428.1">
    <property type="nucleotide sequence ID" value="NZ_JAJAWG010000006.1"/>
</dbReference>
<proteinExistence type="predicted"/>
<sequence>MSESMSPTLLAQFNPDESTVYQRLRRQRQCTSTELIKHCSIANPHGLIAAINQKLVDSDWHIFVSVARSSKPQAAPIAYYRLCRKPVLR</sequence>
<name>A0ABS8BLS2_9NEIS</name>
<keyword evidence="2" id="KW-1185">Reference proteome</keyword>
<protein>
    <recommendedName>
        <fullName evidence="3">Transcriptional regulator</fullName>
    </recommendedName>
</protein>
<comment type="caution">
    <text evidence="1">The sequence shown here is derived from an EMBL/GenBank/DDBJ whole genome shotgun (WGS) entry which is preliminary data.</text>
</comment>
<evidence type="ECO:0000313" key="1">
    <source>
        <dbReference type="EMBL" id="MCB5196680.1"/>
    </source>
</evidence>
<evidence type="ECO:0008006" key="3">
    <source>
        <dbReference type="Google" id="ProtNLM"/>
    </source>
</evidence>